<dbReference type="EMBL" id="BAAARV010000027">
    <property type="protein sequence ID" value="GAA2348550.1"/>
    <property type="molecule type" value="Genomic_DNA"/>
</dbReference>
<protein>
    <submittedName>
        <fullName evidence="2">Transporter</fullName>
    </submittedName>
</protein>
<feature type="transmembrane region" description="Helical" evidence="1">
    <location>
        <begin position="324"/>
        <end position="342"/>
    </location>
</feature>
<feature type="transmembrane region" description="Helical" evidence="1">
    <location>
        <begin position="121"/>
        <end position="149"/>
    </location>
</feature>
<accession>A0ABN3GCB3</accession>
<comment type="caution">
    <text evidence="2">The sequence shown here is derived from an EMBL/GenBank/DDBJ whole genome shotgun (WGS) entry which is preliminary data.</text>
</comment>
<feature type="transmembrane region" description="Helical" evidence="1">
    <location>
        <begin position="196"/>
        <end position="214"/>
    </location>
</feature>
<reference evidence="2 3" key="1">
    <citation type="journal article" date="2019" name="Int. J. Syst. Evol. Microbiol.">
        <title>The Global Catalogue of Microorganisms (GCM) 10K type strain sequencing project: providing services to taxonomists for standard genome sequencing and annotation.</title>
        <authorList>
            <consortium name="The Broad Institute Genomics Platform"/>
            <consortium name="The Broad Institute Genome Sequencing Center for Infectious Disease"/>
            <person name="Wu L."/>
            <person name="Ma J."/>
        </authorList>
    </citation>
    <scope>NUCLEOTIDE SEQUENCE [LARGE SCALE GENOMIC DNA]</scope>
    <source>
        <strain evidence="2 3">JCM 3272</strain>
    </source>
</reference>
<dbReference type="RefSeq" id="WP_344613661.1">
    <property type="nucleotide sequence ID" value="NZ_BAAARV010000027.1"/>
</dbReference>
<keyword evidence="3" id="KW-1185">Reference proteome</keyword>
<keyword evidence="1" id="KW-1133">Transmembrane helix</keyword>
<feature type="transmembrane region" description="Helical" evidence="1">
    <location>
        <begin position="169"/>
        <end position="189"/>
    </location>
</feature>
<dbReference type="Pfam" id="PF12679">
    <property type="entry name" value="ABC2_membrane_2"/>
    <property type="match status" value="1"/>
</dbReference>
<evidence type="ECO:0000313" key="3">
    <source>
        <dbReference type="Proteomes" id="UP001501444"/>
    </source>
</evidence>
<gene>
    <name evidence="2" type="ORF">GCM10010170_037080</name>
</gene>
<keyword evidence="1" id="KW-0472">Membrane</keyword>
<evidence type="ECO:0000313" key="2">
    <source>
        <dbReference type="EMBL" id="GAA2348550.1"/>
    </source>
</evidence>
<organism evidence="2 3">
    <name type="scientific">Dactylosporangium salmoneum</name>
    <dbReference type="NCBI Taxonomy" id="53361"/>
    <lineage>
        <taxon>Bacteria</taxon>
        <taxon>Bacillati</taxon>
        <taxon>Actinomycetota</taxon>
        <taxon>Actinomycetes</taxon>
        <taxon>Micromonosporales</taxon>
        <taxon>Micromonosporaceae</taxon>
        <taxon>Dactylosporangium</taxon>
    </lineage>
</organism>
<sequence length="347" mass="37753">MIWVAWRQFRAQALTGLVLLAAAAIFFLVTGLRMHHSYAADMAACAVPNACDGSTPAARALGAQFSQLQRSYEPMIQLLQLLVIAVPALVGIFWGAPLIGRELETGTHQLAWNQTVTRTRWLAVKLIGIGAAAIATAALLSWLMTWWAGPLDDLTGDRWAAMTFASRDIVPLGYAAFAFALGTTLGLLLRRTLPAMAITLAVFVAVQILVPALIRPHLLPSTTTTFPINQVSTSQFHGLRGSQTDFHFDLPTPPGAWLTSQPPVQNSSGQVVRIDDYPDCFPSLNGGDDPDLGQIGACLAKANLHETVTYHPASHYWPLQWMETGIFLALAGALAGTCFWWIRRRQN</sequence>
<evidence type="ECO:0000256" key="1">
    <source>
        <dbReference type="SAM" id="Phobius"/>
    </source>
</evidence>
<feature type="transmembrane region" description="Helical" evidence="1">
    <location>
        <begin position="12"/>
        <end position="32"/>
    </location>
</feature>
<proteinExistence type="predicted"/>
<keyword evidence="1" id="KW-0812">Transmembrane</keyword>
<dbReference type="Proteomes" id="UP001501444">
    <property type="component" value="Unassembled WGS sequence"/>
</dbReference>
<name>A0ABN3GCB3_9ACTN</name>
<feature type="transmembrane region" description="Helical" evidence="1">
    <location>
        <begin position="78"/>
        <end position="100"/>
    </location>
</feature>